<evidence type="ECO:0000313" key="2">
    <source>
        <dbReference type="Proteomes" id="UP001190700"/>
    </source>
</evidence>
<gene>
    <name evidence="1" type="ORF">CYMTET_3510</name>
</gene>
<evidence type="ECO:0000313" key="1">
    <source>
        <dbReference type="EMBL" id="KAK3289035.1"/>
    </source>
</evidence>
<organism evidence="1 2">
    <name type="scientific">Cymbomonas tetramitiformis</name>
    <dbReference type="NCBI Taxonomy" id="36881"/>
    <lineage>
        <taxon>Eukaryota</taxon>
        <taxon>Viridiplantae</taxon>
        <taxon>Chlorophyta</taxon>
        <taxon>Pyramimonadophyceae</taxon>
        <taxon>Pyramimonadales</taxon>
        <taxon>Pyramimonadaceae</taxon>
        <taxon>Cymbomonas</taxon>
    </lineage>
</organism>
<sequence length="109" mass="12261">MSSTILLDVKDRVATITFKRGKYNQFTEEETAQVAHDLMQNQPQRPIIRDNLVKKLQQVNAEESIALGQAVLEKPFLQANAKNATAKGDTATAWAFWGLLTMYPLISRL</sequence>
<name>A0AAE0H3I0_9CHLO</name>
<dbReference type="EMBL" id="LGRX02000250">
    <property type="protein sequence ID" value="KAK3289035.1"/>
    <property type="molecule type" value="Genomic_DNA"/>
</dbReference>
<reference evidence="1 2" key="1">
    <citation type="journal article" date="2015" name="Genome Biol. Evol.">
        <title>Comparative Genomics of a Bacterivorous Green Alga Reveals Evolutionary Causalities and Consequences of Phago-Mixotrophic Mode of Nutrition.</title>
        <authorList>
            <person name="Burns J.A."/>
            <person name="Paasch A."/>
            <person name="Narechania A."/>
            <person name="Kim E."/>
        </authorList>
    </citation>
    <scope>NUCLEOTIDE SEQUENCE [LARGE SCALE GENOMIC DNA]</scope>
    <source>
        <strain evidence="1 2">PLY_AMNH</strain>
    </source>
</reference>
<protein>
    <submittedName>
        <fullName evidence="1">Uncharacterized protein</fullName>
    </submittedName>
</protein>
<dbReference type="Proteomes" id="UP001190700">
    <property type="component" value="Unassembled WGS sequence"/>
</dbReference>
<dbReference type="AlphaFoldDB" id="A0AAE0H3I0"/>
<accession>A0AAE0H3I0</accession>
<keyword evidence="2" id="KW-1185">Reference proteome</keyword>
<proteinExistence type="predicted"/>
<comment type="caution">
    <text evidence="1">The sequence shown here is derived from an EMBL/GenBank/DDBJ whole genome shotgun (WGS) entry which is preliminary data.</text>
</comment>